<comment type="caution">
    <text evidence="1">The sequence shown here is derived from an EMBL/GenBank/DDBJ whole genome shotgun (WGS) entry which is preliminary data.</text>
</comment>
<reference evidence="1 2" key="1">
    <citation type="journal article" date="2016" name="Front. Microbiol.">
        <title>Comparative Genomics Analysis of Streptomyces Species Reveals Their Adaptation to the Marine Environment and Their Diversity at the Genomic Level.</title>
        <authorList>
            <person name="Tian X."/>
            <person name="Zhang Z."/>
            <person name="Yang T."/>
            <person name="Chen M."/>
            <person name="Li J."/>
            <person name="Chen F."/>
            <person name="Yang J."/>
            <person name="Li W."/>
            <person name="Zhang B."/>
            <person name="Zhang Z."/>
            <person name="Wu J."/>
            <person name="Zhang C."/>
            <person name="Long L."/>
            <person name="Xiao J."/>
        </authorList>
    </citation>
    <scope>NUCLEOTIDE SEQUENCE [LARGE SCALE GENOMIC DNA]</scope>
    <source>
        <strain evidence="1 2">SCSIO 02100</strain>
    </source>
</reference>
<dbReference type="InterPro" id="IPR053714">
    <property type="entry name" value="Iso_Racemase_Enz_sf"/>
</dbReference>
<protein>
    <submittedName>
        <fullName evidence="1">Asp/Glu racemase</fullName>
    </submittedName>
</protein>
<accession>A0A1E7KN81</accession>
<name>A0A1E7KN81_9ACTN</name>
<dbReference type="Pfam" id="PF17645">
    <property type="entry name" value="Amdase"/>
    <property type="match status" value="1"/>
</dbReference>
<dbReference type="AlphaFoldDB" id="A0A1E7KN81"/>
<dbReference type="STRING" id="1075402.AN216_03470"/>
<dbReference type="PIRSF" id="PIRSF015736">
    <property type="entry name" value="MI"/>
    <property type="match status" value="1"/>
</dbReference>
<dbReference type="Proteomes" id="UP000176101">
    <property type="component" value="Unassembled WGS sequence"/>
</dbReference>
<dbReference type="RefSeq" id="WP_070195091.1">
    <property type="nucleotide sequence ID" value="NZ_LJGU01000100.1"/>
</dbReference>
<dbReference type="PATRIC" id="fig|1075402.3.peg.3337"/>
<dbReference type="InterPro" id="IPR026286">
    <property type="entry name" value="MaiA/AMDase"/>
</dbReference>
<sequence length="254" mass="26980">MGSTPSEPVPQTGVGVVASFDFNRDRELWRWVPEHVSLFISRTGPVADREGLALVRALNDAEVLRRPTREVGELDVSAVAYLCTACSFVGGAARERRLRETMLAEGAPAAVTTAGAVVTGLRALGARRVAVAHPYVPAVGERLRAYLTESGLEVVSQRGLGLQPAEIPAVSYARVRELVRESDHPTADAVFLSCTALPTYDVIAPIEAELGKPVVTANQATVWAVLRAAGLTAVGAGQRLLTGREPAGRAEHRT</sequence>
<dbReference type="PANTHER" id="PTHR40267">
    <property type="entry name" value="BLR3294 PROTEIN"/>
    <property type="match status" value="1"/>
</dbReference>
<evidence type="ECO:0000313" key="2">
    <source>
        <dbReference type="Proteomes" id="UP000176101"/>
    </source>
</evidence>
<dbReference type="PANTHER" id="PTHR40267:SF1">
    <property type="entry name" value="BLR3294 PROTEIN"/>
    <property type="match status" value="1"/>
</dbReference>
<evidence type="ECO:0000313" key="1">
    <source>
        <dbReference type="EMBL" id="OEV05368.1"/>
    </source>
</evidence>
<organism evidence="1 2">
    <name type="scientific">Streptomyces oceani</name>
    <dbReference type="NCBI Taxonomy" id="1075402"/>
    <lineage>
        <taxon>Bacteria</taxon>
        <taxon>Bacillati</taxon>
        <taxon>Actinomycetota</taxon>
        <taxon>Actinomycetes</taxon>
        <taxon>Kitasatosporales</taxon>
        <taxon>Streptomycetaceae</taxon>
        <taxon>Streptomyces</taxon>
    </lineage>
</organism>
<dbReference type="EMBL" id="LJGU01000100">
    <property type="protein sequence ID" value="OEV05368.1"/>
    <property type="molecule type" value="Genomic_DNA"/>
</dbReference>
<dbReference type="Gene3D" id="3.40.50.12500">
    <property type="match status" value="1"/>
</dbReference>
<gene>
    <name evidence="1" type="ORF">AN216_03470</name>
</gene>
<keyword evidence="2" id="KW-1185">Reference proteome</keyword>
<dbReference type="OrthoDB" id="4537983at2"/>
<proteinExistence type="predicted"/>